<gene>
    <name evidence="3" type="ORF">LECACI_7A000676</name>
</gene>
<evidence type="ECO:0000256" key="2">
    <source>
        <dbReference type="SAM" id="Phobius"/>
    </source>
</evidence>
<comment type="caution">
    <text evidence="3">The sequence shown here is derived from an EMBL/GenBank/DDBJ whole genome shotgun (WGS) entry which is preliminary data.</text>
</comment>
<keyword evidence="4" id="KW-1185">Reference proteome</keyword>
<keyword evidence="2" id="KW-0812">Transmembrane</keyword>
<organism evidence="3 4">
    <name type="scientific">Lecanosticta acicola</name>
    <dbReference type="NCBI Taxonomy" id="111012"/>
    <lineage>
        <taxon>Eukaryota</taxon>
        <taxon>Fungi</taxon>
        <taxon>Dikarya</taxon>
        <taxon>Ascomycota</taxon>
        <taxon>Pezizomycotina</taxon>
        <taxon>Dothideomycetes</taxon>
        <taxon>Dothideomycetidae</taxon>
        <taxon>Mycosphaerellales</taxon>
        <taxon>Mycosphaerellaceae</taxon>
        <taxon>Lecanosticta</taxon>
    </lineage>
</organism>
<feature type="region of interest" description="Disordered" evidence="1">
    <location>
        <begin position="246"/>
        <end position="265"/>
    </location>
</feature>
<sequence length="265" mass="31029">MSLQKFLPSQNMDDGKWVEDRVVTNGEQAYRGSFRKTRMKGYTQDIEVGEQETPDLKHWCQEFGEDRSWLKIFRVERRLLGLNEQEIREGLEDLVRSTHYRGHLDISFPVGDRNVDIYSPHWINRARISWVRWIFYLTFLWIITWPILFFMTKRWEAFSVCWKFSSPHRGGSGRNVLTWASLRETQWLQKHRNLLLNLVLEKFEGDGTDLPTEVEVRRGEVNTGNANMNSALRFMQGGADIWNSVSGQGGGRAGSEMGWGMDSRY</sequence>
<keyword evidence="2" id="KW-1133">Transmembrane helix</keyword>
<feature type="transmembrane region" description="Helical" evidence="2">
    <location>
        <begin position="133"/>
        <end position="151"/>
    </location>
</feature>
<reference evidence="3" key="1">
    <citation type="submission" date="2023-11" db="EMBL/GenBank/DDBJ databases">
        <authorList>
            <person name="Alioto T."/>
            <person name="Alioto T."/>
            <person name="Gomez Garrido J."/>
        </authorList>
    </citation>
    <scope>NUCLEOTIDE SEQUENCE</scope>
</reference>
<name>A0AAI8W1I6_9PEZI</name>
<protein>
    <submittedName>
        <fullName evidence="3">Uncharacterized protein</fullName>
    </submittedName>
</protein>
<evidence type="ECO:0000313" key="3">
    <source>
        <dbReference type="EMBL" id="CAK3789044.1"/>
    </source>
</evidence>
<dbReference type="PANTHER" id="PTHR37848">
    <property type="entry name" value="EXPRESSED PROTEIN"/>
    <property type="match status" value="1"/>
</dbReference>
<dbReference type="AlphaFoldDB" id="A0AAI8W1I6"/>
<proteinExistence type="predicted"/>
<dbReference type="PANTHER" id="PTHR37848:SF1">
    <property type="entry name" value="SUN DOMAIN-CONTAINING PROTEIN"/>
    <property type="match status" value="1"/>
</dbReference>
<evidence type="ECO:0000256" key="1">
    <source>
        <dbReference type="SAM" id="MobiDB-lite"/>
    </source>
</evidence>
<dbReference type="EMBL" id="CAVMBE010000002">
    <property type="protein sequence ID" value="CAK3789044.1"/>
    <property type="molecule type" value="Genomic_DNA"/>
</dbReference>
<keyword evidence="2" id="KW-0472">Membrane</keyword>
<accession>A0AAI8W1I6</accession>
<dbReference type="Proteomes" id="UP001296104">
    <property type="component" value="Unassembled WGS sequence"/>
</dbReference>
<evidence type="ECO:0000313" key="4">
    <source>
        <dbReference type="Proteomes" id="UP001296104"/>
    </source>
</evidence>